<dbReference type="SUPFAM" id="SSF56672">
    <property type="entry name" value="DNA/RNA polymerases"/>
    <property type="match status" value="1"/>
</dbReference>
<feature type="domain" description="Reverse transcriptase Ty1/copia-type" evidence="1">
    <location>
        <begin position="1"/>
        <end position="91"/>
    </location>
</feature>
<dbReference type="Pfam" id="PF07727">
    <property type="entry name" value="RVT_2"/>
    <property type="match status" value="1"/>
</dbReference>
<evidence type="ECO:0000313" key="3">
    <source>
        <dbReference type="Proteomes" id="UP000554482"/>
    </source>
</evidence>
<comment type="caution">
    <text evidence="2">The sequence shown here is derived from an EMBL/GenBank/DDBJ whole genome shotgun (WGS) entry which is preliminary data.</text>
</comment>
<dbReference type="InterPro" id="IPR043502">
    <property type="entry name" value="DNA/RNA_pol_sf"/>
</dbReference>
<dbReference type="OrthoDB" id="414945at2759"/>
<dbReference type="PANTHER" id="PTHR11439:SF455">
    <property type="entry name" value="RLK (RECEPTOR-LIKE PROTEIN KINASE) 8, PUTATIVE-RELATED"/>
    <property type="match status" value="1"/>
</dbReference>
<organism evidence="2 3">
    <name type="scientific">Thalictrum thalictroides</name>
    <name type="common">Rue-anemone</name>
    <name type="synonym">Anemone thalictroides</name>
    <dbReference type="NCBI Taxonomy" id="46969"/>
    <lineage>
        <taxon>Eukaryota</taxon>
        <taxon>Viridiplantae</taxon>
        <taxon>Streptophyta</taxon>
        <taxon>Embryophyta</taxon>
        <taxon>Tracheophyta</taxon>
        <taxon>Spermatophyta</taxon>
        <taxon>Magnoliopsida</taxon>
        <taxon>Ranunculales</taxon>
        <taxon>Ranunculaceae</taxon>
        <taxon>Thalictroideae</taxon>
        <taxon>Thalictrum</taxon>
    </lineage>
</organism>
<name>A0A7J6WQV8_THATH</name>
<gene>
    <name evidence="2" type="ORF">FRX31_011103</name>
</gene>
<dbReference type="PANTHER" id="PTHR11439">
    <property type="entry name" value="GAG-POL-RELATED RETROTRANSPOSON"/>
    <property type="match status" value="1"/>
</dbReference>
<accession>A0A7J6WQV8</accession>
<dbReference type="EMBL" id="JABWDY010012152">
    <property type="protein sequence ID" value="KAF5199308.1"/>
    <property type="molecule type" value="Genomic_DNA"/>
</dbReference>
<sequence>MFVYKFGSQIMIILVYVDDIVLTGNVPSLLSTFIATLSRAFEIRDFGPLHYFLGIDVSSLRSGLHLSQTKYTLELLICSNMLDCKPCSTPLRAKSQLSVSDGTLLPDASEYRHLVGSLQYLTLTRPDIAYVVHIVSQFMSAPRTDHYTAVKRILRYLKGSLDFGLVFRPSAGALSLHAFSDADWASCPDSRRSTTGFCVFLGS</sequence>
<dbReference type="Proteomes" id="UP000554482">
    <property type="component" value="Unassembled WGS sequence"/>
</dbReference>
<keyword evidence="3" id="KW-1185">Reference proteome</keyword>
<evidence type="ECO:0000259" key="1">
    <source>
        <dbReference type="Pfam" id="PF07727"/>
    </source>
</evidence>
<evidence type="ECO:0000313" key="2">
    <source>
        <dbReference type="EMBL" id="KAF5199308.1"/>
    </source>
</evidence>
<dbReference type="InterPro" id="IPR013103">
    <property type="entry name" value="RVT_2"/>
</dbReference>
<dbReference type="AlphaFoldDB" id="A0A7J6WQV8"/>
<reference evidence="2 3" key="1">
    <citation type="submission" date="2020-06" db="EMBL/GenBank/DDBJ databases">
        <title>Transcriptomic and genomic resources for Thalictrum thalictroides and T. hernandezii: Facilitating candidate gene discovery in an emerging model plant lineage.</title>
        <authorList>
            <person name="Arias T."/>
            <person name="Riano-Pachon D.M."/>
            <person name="Di Stilio V.S."/>
        </authorList>
    </citation>
    <scope>NUCLEOTIDE SEQUENCE [LARGE SCALE GENOMIC DNA]</scope>
    <source>
        <strain evidence="3">cv. WT478/WT964</strain>
        <tissue evidence="2">Leaves</tissue>
    </source>
</reference>
<protein>
    <submittedName>
        <fullName evidence="2">Retrovirus-related pol polyprotein from transposon tnt 1-94</fullName>
    </submittedName>
</protein>
<proteinExistence type="predicted"/>